<sequence>MSTYVEGLADIYSITAKIQELKQNAGNLSTNSNQTVDIEESLLQMQRSFSSMLNNLMFSSNDDDDNSSDPFSFYNSSAQQLQNLSNPTLNTLNIQNPNSTI</sequence>
<name>A0A1F4TMB4_UNCSA</name>
<reference evidence="2 3" key="1">
    <citation type="journal article" date="2016" name="Nat. Commun.">
        <title>Thousands of microbial genomes shed light on interconnected biogeochemical processes in an aquifer system.</title>
        <authorList>
            <person name="Anantharaman K."/>
            <person name="Brown C.T."/>
            <person name="Hug L.A."/>
            <person name="Sharon I."/>
            <person name="Castelle C.J."/>
            <person name="Probst A.J."/>
            <person name="Thomas B.C."/>
            <person name="Singh A."/>
            <person name="Wilkins M.J."/>
            <person name="Karaoz U."/>
            <person name="Brodie E.L."/>
            <person name="Williams K.H."/>
            <person name="Hubbard S.S."/>
            <person name="Banfield J.F."/>
        </authorList>
    </citation>
    <scope>NUCLEOTIDE SEQUENCE [LARGE SCALE GENOMIC DNA]</scope>
</reference>
<gene>
    <name evidence="2" type="ORF">A2462_01945</name>
</gene>
<evidence type="ECO:0000313" key="2">
    <source>
        <dbReference type="EMBL" id="OGC33834.1"/>
    </source>
</evidence>
<dbReference type="Proteomes" id="UP000177309">
    <property type="component" value="Unassembled WGS sequence"/>
</dbReference>
<evidence type="ECO:0000256" key="1">
    <source>
        <dbReference type="SAM" id="MobiDB-lite"/>
    </source>
</evidence>
<feature type="region of interest" description="Disordered" evidence="1">
    <location>
        <begin position="82"/>
        <end position="101"/>
    </location>
</feature>
<evidence type="ECO:0000313" key="3">
    <source>
        <dbReference type="Proteomes" id="UP000177309"/>
    </source>
</evidence>
<accession>A0A1F4TMB4</accession>
<dbReference type="AlphaFoldDB" id="A0A1F4TMB4"/>
<comment type="caution">
    <text evidence="2">The sequence shown here is derived from an EMBL/GenBank/DDBJ whole genome shotgun (WGS) entry which is preliminary data.</text>
</comment>
<protein>
    <submittedName>
        <fullName evidence="2">Uncharacterized protein</fullName>
    </submittedName>
</protein>
<proteinExistence type="predicted"/>
<organism evidence="2 3">
    <name type="scientific">candidate division WOR-1 bacterium RIFOXYC2_FULL_41_25</name>
    <dbReference type="NCBI Taxonomy" id="1802586"/>
    <lineage>
        <taxon>Bacteria</taxon>
        <taxon>Bacillati</taxon>
        <taxon>Saganbacteria</taxon>
    </lineage>
</organism>
<dbReference type="EMBL" id="MEUI01000027">
    <property type="protein sequence ID" value="OGC33834.1"/>
    <property type="molecule type" value="Genomic_DNA"/>
</dbReference>